<reference evidence="1" key="1">
    <citation type="submission" date="2023-07" db="EMBL/GenBank/DDBJ databases">
        <title>Chromosome-level genome assembly of Artemia franciscana.</title>
        <authorList>
            <person name="Jo E."/>
        </authorList>
    </citation>
    <scope>NUCLEOTIDE SEQUENCE</scope>
    <source>
        <tissue evidence="1">Whole body</tissue>
    </source>
</reference>
<organism evidence="1 2">
    <name type="scientific">Artemia franciscana</name>
    <name type="common">Brine shrimp</name>
    <name type="synonym">Artemia sanfranciscana</name>
    <dbReference type="NCBI Taxonomy" id="6661"/>
    <lineage>
        <taxon>Eukaryota</taxon>
        <taxon>Metazoa</taxon>
        <taxon>Ecdysozoa</taxon>
        <taxon>Arthropoda</taxon>
        <taxon>Crustacea</taxon>
        <taxon>Branchiopoda</taxon>
        <taxon>Anostraca</taxon>
        <taxon>Artemiidae</taxon>
        <taxon>Artemia</taxon>
    </lineage>
</organism>
<accession>A0AA88LEF0</accession>
<comment type="caution">
    <text evidence="1">The sequence shown here is derived from an EMBL/GenBank/DDBJ whole genome shotgun (WGS) entry which is preliminary data.</text>
</comment>
<dbReference type="AlphaFoldDB" id="A0AA88LEF0"/>
<evidence type="ECO:0000313" key="1">
    <source>
        <dbReference type="EMBL" id="KAK2723434.1"/>
    </source>
</evidence>
<evidence type="ECO:0000313" key="2">
    <source>
        <dbReference type="Proteomes" id="UP001187531"/>
    </source>
</evidence>
<protein>
    <submittedName>
        <fullName evidence="1">Uncharacterized protein</fullName>
    </submittedName>
</protein>
<dbReference type="Proteomes" id="UP001187531">
    <property type="component" value="Unassembled WGS sequence"/>
</dbReference>
<keyword evidence="2" id="KW-1185">Reference proteome</keyword>
<name>A0AA88LEF0_ARTSF</name>
<proteinExistence type="predicted"/>
<sequence length="141" mass="15738">MPRSYVREPGAQTYRDYSDQKLQDALSDSLMDANGAQDLISDFTKSGIIPMGRTKVLSCLPLASSTEGSVDVLNKTVLDMFRTNKPKRTAKKKCLDVPTGKSYYATDFCLEASETEKAKTRMLEEGIHPDQVRLKREKAVV</sequence>
<dbReference type="EMBL" id="JAVRJZ010000004">
    <property type="protein sequence ID" value="KAK2723434.1"/>
    <property type="molecule type" value="Genomic_DNA"/>
</dbReference>
<gene>
    <name evidence="1" type="ORF">QYM36_001938</name>
</gene>